<dbReference type="AlphaFoldDB" id="A0A1I4C0V9"/>
<dbReference type="InParanoid" id="A0A1I4C0V9"/>
<organism evidence="1 2">
    <name type="scientific">Geodermatophilus ruber</name>
    <dbReference type="NCBI Taxonomy" id="504800"/>
    <lineage>
        <taxon>Bacteria</taxon>
        <taxon>Bacillati</taxon>
        <taxon>Actinomycetota</taxon>
        <taxon>Actinomycetes</taxon>
        <taxon>Geodermatophilales</taxon>
        <taxon>Geodermatophilaceae</taxon>
        <taxon>Geodermatophilus</taxon>
    </lineage>
</organism>
<reference evidence="1 2" key="1">
    <citation type="submission" date="2016-10" db="EMBL/GenBank/DDBJ databases">
        <authorList>
            <person name="de Groot N.N."/>
        </authorList>
    </citation>
    <scope>NUCLEOTIDE SEQUENCE [LARGE SCALE GENOMIC DNA]</scope>
    <source>
        <strain evidence="1 2">DSM 45317</strain>
    </source>
</reference>
<dbReference type="STRING" id="504800.SAMN04488085_103281"/>
<evidence type="ECO:0000313" key="2">
    <source>
        <dbReference type="Proteomes" id="UP000199152"/>
    </source>
</evidence>
<sequence length="199" mass="22041">MARFWGVTPIAVRQASDTGLLTPHRTARAGAAEDADVVHYDADEVLEMGRRAFIDERHLVSAFDDWSVLFVQQAGPRWLHHTDDDFSWRTMWGWTAEASDEEKLLSASGWWPVDHRRRDGVRAIVSTVSSFVVTLAVVDPEQPVADERPDIGRVRFNVAPATEETTVGRALLAVFSGRRIPVKSGSNRLIPRPGGSALG</sequence>
<evidence type="ECO:0000313" key="1">
    <source>
        <dbReference type="EMBL" id="SFK74403.1"/>
    </source>
</evidence>
<name>A0A1I4C0V9_9ACTN</name>
<dbReference type="EMBL" id="FOSW01000003">
    <property type="protein sequence ID" value="SFK74403.1"/>
    <property type="molecule type" value="Genomic_DNA"/>
</dbReference>
<protein>
    <submittedName>
        <fullName evidence="1">Uncharacterized protein</fullName>
    </submittedName>
</protein>
<dbReference type="Proteomes" id="UP000199152">
    <property type="component" value="Unassembled WGS sequence"/>
</dbReference>
<proteinExistence type="predicted"/>
<gene>
    <name evidence="1" type="ORF">SAMN04488085_103281</name>
</gene>
<keyword evidence="2" id="KW-1185">Reference proteome</keyword>
<accession>A0A1I4C0V9</accession>